<dbReference type="PANTHER" id="PTHR32347:SF23">
    <property type="entry name" value="BLL5650 PROTEIN"/>
    <property type="match status" value="1"/>
</dbReference>
<dbReference type="Gene3D" id="1.10.287.470">
    <property type="entry name" value="Helix hairpin bin"/>
    <property type="match status" value="1"/>
</dbReference>
<dbReference type="Gene3D" id="2.40.420.20">
    <property type="match status" value="1"/>
</dbReference>
<dbReference type="SUPFAM" id="SSF111369">
    <property type="entry name" value="HlyD-like secretion proteins"/>
    <property type="match status" value="1"/>
</dbReference>
<dbReference type="AlphaFoldDB" id="A0A644YJ94"/>
<keyword evidence="4" id="KW-0812">Transmembrane</keyword>
<dbReference type="PANTHER" id="PTHR32347">
    <property type="entry name" value="EFFLUX SYSTEM COMPONENT YKNX-RELATED"/>
    <property type="match status" value="1"/>
</dbReference>
<feature type="domain" description="Multidrug resistance protein MdtA-like C-terminal permuted SH3" evidence="5">
    <location>
        <begin position="376"/>
        <end position="435"/>
    </location>
</feature>
<feature type="region of interest" description="Disordered" evidence="3">
    <location>
        <begin position="1"/>
        <end position="31"/>
    </location>
</feature>
<evidence type="ECO:0000256" key="1">
    <source>
        <dbReference type="ARBA" id="ARBA00004196"/>
    </source>
</evidence>
<dbReference type="EMBL" id="VSSQ01005260">
    <property type="protein sequence ID" value="MPM28450.1"/>
    <property type="molecule type" value="Genomic_DNA"/>
</dbReference>
<proteinExistence type="predicted"/>
<sequence>MANIKMNNPELETQNSKLRTDNSFHESRDSAMDKRLPKRSFFQKYKYYLLAGAAFVAFLVFVIVSVSGGRKLRVDDEKIVIANVAEAPFLDYVDAEGIVQPIQTIKLNALESGMVQEVVAEEGAMLKKGDVILVLQNPELERIIEEQQAEWEKQRILYEEKKLEMEQKTILLKQQTLQARYELSRLQKDFALGEEEFKMGVKSKAQLNVQREEFTYKTQSTALQLDGLRQDSAATHLRRTLMDNDLERVRKTTSHARGRMDNLIVRAPMDGQLSFLNVTLGLRVGQSESIGEIKVMDNFKIHTRLSEYYIDRVQVGLPASVTYQGKKYPLRVSKVVPEVKDRQFDVDLVFTETMPDNVRIGKSFRVQVELGQPETAIVIPRGDFFQTTGGQWIYKLNKSGDRAVKTPISVGRQNPVQYEIVSGLQAGDRVVVSGYANFGDVEELVIK</sequence>
<name>A0A644YJ94_9ZZZZ</name>
<dbReference type="Gene3D" id="2.40.50.100">
    <property type="match status" value="1"/>
</dbReference>
<keyword evidence="4" id="KW-1133">Transmembrane helix</keyword>
<gene>
    <name evidence="6" type="ORF">SDC9_74976</name>
</gene>
<feature type="transmembrane region" description="Helical" evidence="4">
    <location>
        <begin position="47"/>
        <end position="68"/>
    </location>
</feature>
<comment type="subcellular location">
    <subcellularLocation>
        <location evidence="1">Cell envelope</location>
    </subcellularLocation>
</comment>
<organism evidence="6">
    <name type="scientific">bioreactor metagenome</name>
    <dbReference type="NCBI Taxonomy" id="1076179"/>
    <lineage>
        <taxon>unclassified sequences</taxon>
        <taxon>metagenomes</taxon>
        <taxon>ecological metagenomes</taxon>
    </lineage>
</organism>
<dbReference type="InterPro" id="IPR050465">
    <property type="entry name" value="UPF0194_transport"/>
</dbReference>
<evidence type="ECO:0000256" key="2">
    <source>
        <dbReference type="ARBA" id="ARBA00023054"/>
    </source>
</evidence>
<dbReference type="Pfam" id="PF25967">
    <property type="entry name" value="RND-MFP_C"/>
    <property type="match status" value="1"/>
</dbReference>
<evidence type="ECO:0000256" key="3">
    <source>
        <dbReference type="SAM" id="MobiDB-lite"/>
    </source>
</evidence>
<reference evidence="6" key="1">
    <citation type="submission" date="2019-08" db="EMBL/GenBank/DDBJ databases">
        <authorList>
            <person name="Kucharzyk K."/>
            <person name="Murdoch R.W."/>
            <person name="Higgins S."/>
            <person name="Loffler F."/>
        </authorList>
    </citation>
    <scope>NUCLEOTIDE SEQUENCE</scope>
</reference>
<accession>A0A644YJ94</accession>
<evidence type="ECO:0000259" key="5">
    <source>
        <dbReference type="Pfam" id="PF25967"/>
    </source>
</evidence>
<dbReference type="GO" id="GO:0030313">
    <property type="term" value="C:cell envelope"/>
    <property type="evidence" value="ECO:0007669"/>
    <property type="project" value="UniProtKB-SubCell"/>
</dbReference>
<keyword evidence="4" id="KW-0472">Membrane</keyword>
<keyword evidence="2" id="KW-0175">Coiled coil</keyword>
<feature type="compositionally biased region" description="Basic and acidic residues" evidence="3">
    <location>
        <begin position="18"/>
        <end position="31"/>
    </location>
</feature>
<evidence type="ECO:0000313" key="6">
    <source>
        <dbReference type="EMBL" id="MPM28450.1"/>
    </source>
</evidence>
<comment type="caution">
    <text evidence="6">The sequence shown here is derived from an EMBL/GenBank/DDBJ whole genome shotgun (WGS) entry which is preliminary data.</text>
</comment>
<evidence type="ECO:0000256" key="4">
    <source>
        <dbReference type="SAM" id="Phobius"/>
    </source>
</evidence>
<protein>
    <recommendedName>
        <fullName evidence="5">Multidrug resistance protein MdtA-like C-terminal permuted SH3 domain-containing protein</fullName>
    </recommendedName>
</protein>
<dbReference type="InterPro" id="IPR058627">
    <property type="entry name" value="MdtA-like_C"/>
</dbReference>